<reference evidence="1 2" key="1">
    <citation type="submission" date="2022-01" db="EMBL/GenBank/DDBJ databases">
        <title>A chromosomal length assembly of Cordylochernes scorpioides.</title>
        <authorList>
            <person name="Zeh D."/>
            <person name="Zeh J."/>
        </authorList>
    </citation>
    <scope>NUCLEOTIDE SEQUENCE [LARGE SCALE GENOMIC DNA]</scope>
    <source>
        <strain evidence="1">IN4F17</strain>
        <tissue evidence="1">Whole Body</tissue>
    </source>
</reference>
<proteinExistence type="predicted"/>
<organism evidence="1 2">
    <name type="scientific">Cordylochernes scorpioides</name>
    <dbReference type="NCBI Taxonomy" id="51811"/>
    <lineage>
        <taxon>Eukaryota</taxon>
        <taxon>Metazoa</taxon>
        <taxon>Ecdysozoa</taxon>
        <taxon>Arthropoda</taxon>
        <taxon>Chelicerata</taxon>
        <taxon>Arachnida</taxon>
        <taxon>Pseudoscorpiones</taxon>
        <taxon>Cheliferoidea</taxon>
        <taxon>Chernetidae</taxon>
        <taxon>Cordylochernes</taxon>
    </lineage>
</organism>
<dbReference type="PANTHER" id="PTHR33964:SF1">
    <property type="entry name" value="RE45066P"/>
    <property type="match status" value="1"/>
</dbReference>
<dbReference type="Proteomes" id="UP001235939">
    <property type="component" value="Chromosome 08"/>
</dbReference>
<evidence type="ECO:0000313" key="1">
    <source>
        <dbReference type="EMBL" id="UYV71509.1"/>
    </source>
</evidence>
<dbReference type="EMBL" id="CP092870">
    <property type="protein sequence ID" value="UYV71509.1"/>
    <property type="molecule type" value="Genomic_DNA"/>
</dbReference>
<sequence>MLLCAALGAENCHWREIELCQATVMVALQGDSPIPTNEDDLTSICDYIQEANQCMTNYTDRCTTPMVRELMDVFMGTSRSQLSEFCTAGTELRANFLQRSECLAEVYPEQRPCFMDLQATIEKIVEKSVTNEDRLPTLCWKCLYILIYQPESVQFPFCAICKNVDVVFSGYNRFYSCVRELIEPRCGSETVEYANQMFEMMATTMPRTVCTNFRDDRCDELLPEPDTQPEGSQSKSALARLIGAFLGN</sequence>
<protein>
    <submittedName>
        <fullName evidence="1">Uncharacterized protein</fullName>
    </submittedName>
</protein>
<gene>
    <name evidence="1" type="ORF">LAZ67_8003557</name>
</gene>
<accession>A0ABY6KS43</accession>
<evidence type="ECO:0000313" key="2">
    <source>
        <dbReference type="Proteomes" id="UP001235939"/>
    </source>
</evidence>
<name>A0ABY6KS43_9ARAC</name>
<dbReference type="PANTHER" id="PTHR33964">
    <property type="entry name" value="RE45066P-RELATED"/>
    <property type="match status" value="1"/>
</dbReference>
<keyword evidence="2" id="KW-1185">Reference proteome</keyword>